<dbReference type="OrthoDB" id="106630at2157"/>
<dbReference type="EMBL" id="CP058601">
    <property type="protein sequence ID" value="QLG50498.1"/>
    <property type="molecule type" value="Genomic_DNA"/>
</dbReference>
<evidence type="ECO:0000256" key="2">
    <source>
        <dbReference type="ARBA" id="ARBA00012438"/>
    </source>
</evidence>
<evidence type="ECO:0000256" key="5">
    <source>
        <dbReference type="ARBA" id="ARBA00022777"/>
    </source>
</evidence>
<dbReference type="GO" id="GO:0000155">
    <property type="term" value="F:phosphorelay sensor kinase activity"/>
    <property type="evidence" value="ECO:0007669"/>
    <property type="project" value="InterPro"/>
</dbReference>
<dbReference type="InterPro" id="IPR003661">
    <property type="entry name" value="HisK_dim/P_dom"/>
</dbReference>
<keyword evidence="9" id="KW-1185">Reference proteome</keyword>
<evidence type="ECO:0000256" key="1">
    <source>
        <dbReference type="ARBA" id="ARBA00000085"/>
    </source>
</evidence>
<dbReference type="Pfam" id="PF00512">
    <property type="entry name" value="HisKA"/>
    <property type="match status" value="1"/>
</dbReference>
<dbReference type="SUPFAM" id="SSF47384">
    <property type="entry name" value="Homodimeric domain of signal transducing histidine kinase"/>
    <property type="match status" value="1"/>
</dbReference>
<name>A0A7D5KM32_9EURY</name>
<feature type="transmembrane region" description="Helical" evidence="6">
    <location>
        <begin position="109"/>
        <end position="128"/>
    </location>
</feature>
<dbReference type="InterPro" id="IPR003594">
    <property type="entry name" value="HATPase_dom"/>
</dbReference>
<dbReference type="AlphaFoldDB" id="A0A7D5KM32"/>
<dbReference type="RefSeq" id="WP_179263058.1">
    <property type="nucleotide sequence ID" value="NZ_CP058601.1"/>
</dbReference>
<reference evidence="8 9" key="1">
    <citation type="submission" date="2020-07" db="EMBL/GenBank/DDBJ databases">
        <authorList>
            <person name="Cui H."/>
        </authorList>
    </citation>
    <scope>NUCLEOTIDE SEQUENCE [LARGE SCALE GENOMIC DNA]</scope>
    <source>
        <strain evidence="8 9">YPL8</strain>
    </source>
</reference>
<dbReference type="PROSITE" id="PS50109">
    <property type="entry name" value="HIS_KIN"/>
    <property type="match status" value="1"/>
</dbReference>
<protein>
    <recommendedName>
        <fullName evidence="2">histidine kinase</fullName>
        <ecNumber evidence="2">2.7.13.3</ecNumber>
    </recommendedName>
</protein>
<dbReference type="PRINTS" id="PR00344">
    <property type="entry name" value="BCTRLSENSOR"/>
</dbReference>
<keyword evidence="4" id="KW-0808">Transferase</keyword>
<keyword evidence="5 8" id="KW-0418">Kinase</keyword>
<evidence type="ECO:0000313" key="8">
    <source>
        <dbReference type="EMBL" id="QLG50498.1"/>
    </source>
</evidence>
<feature type="transmembrane region" description="Helical" evidence="6">
    <location>
        <begin position="74"/>
        <end position="97"/>
    </location>
</feature>
<proteinExistence type="predicted"/>
<dbReference type="PANTHER" id="PTHR43304">
    <property type="entry name" value="PHYTOCHROME-LIKE PROTEIN CPH1"/>
    <property type="match status" value="1"/>
</dbReference>
<evidence type="ECO:0000256" key="6">
    <source>
        <dbReference type="SAM" id="Phobius"/>
    </source>
</evidence>
<dbReference type="EC" id="2.7.13.3" evidence="2"/>
<dbReference type="InterPro" id="IPR036097">
    <property type="entry name" value="HisK_dim/P_sf"/>
</dbReference>
<accession>A0A7D5KM32</accession>
<dbReference type="InterPro" id="IPR052162">
    <property type="entry name" value="Sensor_kinase/Photoreceptor"/>
</dbReference>
<evidence type="ECO:0000313" key="9">
    <source>
        <dbReference type="Proteomes" id="UP000509241"/>
    </source>
</evidence>
<keyword evidence="6" id="KW-0812">Transmembrane</keyword>
<dbReference type="PANTHER" id="PTHR43304:SF1">
    <property type="entry name" value="PAC DOMAIN-CONTAINING PROTEIN"/>
    <property type="match status" value="1"/>
</dbReference>
<dbReference type="SUPFAM" id="SSF55874">
    <property type="entry name" value="ATPase domain of HSP90 chaperone/DNA topoisomerase II/histidine kinase"/>
    <property type="match status" value="1"/>
</dbReference>
<dbReference type="InterPro" id="IPR036890">
    <property type="entry name" value="HATPase_C_sf"/>
</dbReference>
<sequence length="389" mass="42930">MARLRRFTPDIGGRFPLLALGGLYIALALGLAFHEVTAGSTAFNEAITFVLIAVPGVVLLVGGHRLPRTDIRPVFYSTITKWSFGGLGAMAGVLAFYSLQPGEAVDDLTAILILTSLASVAGFAAGTYDAQARTRERELEETLEQVRASNERLEQFAYAASHDLQEPLRMVTSYLQLLEERYGEKLDKDAGEFIEYAVEGAERMRTMIDDLLEYSRVETQGDPFESVHLEDVLADVREDLQVRIDEYDAEITAESLPRVQGDVSQLRQVFQNLLVNAMEYSGDEPPRIHVSAKRNGMDWNISVHDEGIGIDPEDQERIFDVFQRLHSREEHPGTGIGLALCKRIVERHGGDIRVDDGPNGGTTFSFTLPAVDAPAFGSDSKTTLPNVSE</sequence>
<feature type="transmembrane region" description="Helical" evidence="6">
    <location>
        <begin position="12"/>
        <end position="34"/>
    </location>
</feature>
<dbReference type="CDD" id="cd00082">
    <property type="entry name" value="HisKA"/>
    <property type="match status" value="1"/>
</dbReference>
<keyword evidence="3" id="KW-0597">Phosphoprotein</keyword>
<feature type="transmembrane region" description="Helical" evidence="6">
    <location>
        <begin position="46"/>
        <end position="62"/>
    </location>
</feature>
<dbReference type="Gene3D" id="3.30.565.10">
    <property type="entry name" value="Histidine kinase-like ATPase, C-terminal domain"/>
    <property type="match status" value="1"/>
</dbReference>
<comment type="catalytic activity">
    <reaction evidence="1">
        <text>ATP + protein L-histidine = ADP + protein N-phospho-L-histidine.</text>
        <dbReference type="EC" id="2.7.13.3"/>
    </reaction>
</comment>
<keyword evidence="6" id="KW-1133">Transmembrane helix</keyword>
<evidence type="ECO:0000259" key="7">
    <source>
        <dbReference type="PROSITE" id="PS50109"/>
    </source>
</evidence>
<feature type="domain" description="Histidine kinase" evidence="7">
    <location>
        <begin position="159"/>
        <end position="372"/>
    </location>
</feature>
<dbReference type="InterPro" id="IPR031623">
    <property type="entry name" value="HisKA_4TM"/>
</dbReference>
<dbReference type="SMART" id="SM00387">
    <property type="entry name" value="HATPase_c"/>
    <property type="match status" value="1"/>
</dbReference>
<keyword evidence="6" id="KW-0472">Membrane</keyword>
<dbReference type="KEGG" id="haly:HYG82_17410"/>
<dbReference type="Pfam" id="PF16926">
    <property type="entry name" value="HisKA_4TM"/>
    <property type="match status" value="1"/>
</dbReference>
<organism evidence="8 9">
    <name type="scientific">Natrinema halophilum</name>
    <dbReference type="NCBI Taxonomy" id="1699371"/>
    <lineage>
        <taxon>Archaea</taxon>
        <taxon>Methanobacteriati</taxon>
        <taxon>Methanobacteriota</taxon>
        <taxon>Stenosarchaea group</taxon>
        <taxon>Halobacteria</taxon>
        <taxon>Halobacteriales</taxon>
        <taxon>Natrialbaceae</taxon>
        <taxon>Natrinema</taxon>
    </lineage>
</organism>
<dbReference type="SMART" id="SM00388">
    <property type="entry name" value="HisKA"/>
    <property type="match status" value="1"/>
</dbReference>
<dbReference type="Proteomes" id="UP000509241">
    <property type="component" value="Chromosome"/>
</dbReference>
<evidence type="ECO:0000256" key="3">
    <source>
        <dbReference type="ARBA" id="ARBA00022553"/>
    </source>
</evidence>
<gene>
    <name evidence="8" type="ORF">HYG82_17410</name>
</gene>
<dbReference type="Gene3D" id="1.10.287.130">
    <property type="match status" value="1"/>
</dbReference>
<dbReference type="InterPro" id="IPR004358">
    <property type="entry name" value="Sig_transdc_His_kin-like_C"/>
</dbReference>
<dbReference type="FunFam" id="3.30.565.10:FF:000006">
    <property type="entry name" value="Sensor histidine kinase WalK"/>
    <property type="match status" value="1"/>
</dbReference>
<dbReference type="GeneID" id="56035107"/>
<evidence type="ECO:0000256" key="4">
    <source>
        <dbReference type="ARBA" id="ARBA00022679"/>
    </source>
</evidence>
<dbReference type="Pfam" id="PF02518">
    <property type="entry name" value="HATPase_c"/>
    <property type="match status" value="1"/>
</dbReference>
<dbReference type="InterPro" id="IPR005467">
    <property type="entry name" value="His_kinase_dom"/>
</dbReference>